<dbReference type="InterPro" id="IPR011008">
    <property type="entry name" value="Dimeric_a/b-barrel"/>
</dbReference>
<dbReference type="InterPro" id="IPR050744">
    <property type="entry name" value="AI-2_Isomerase_LsrG"/>
</dbReference>
<accession>A0A266NA86</accession>
<dbReference type="InterPro" id="IPR007138">
    <property type="entry name" value="ABM_dom"/>
</dbReference>
<evidence type="ECO:0000313" key="2">
    <source>
        <dbReference type="EMBL" id="OZY59376.1"/>
    </source>
</evidence>
<name>A0A266NA86_9PSED</name>
<dbReference type="EMBL" id="NQKI01000015">
    <property type="protein sequence ID" value="OZY59376.1"/>
    <property type="molecule type" value="Genomic_DNA"/>
</dbReference>
<comment type="caution">
    <text evidence="2">The sequence shown here is derived from an EMBL/GenBank/DDBJ whole genome shotgun (WGS) entry which is preliminary data.</text>
</comment>
<gene>
    <name evidence="2" type="ORF">CJF39_11690</name>
</gene>
<dbReference type="PANTHER" id="PTHR33336">
    <property type="entry name" value="QUINOL MONOOXYGENASE YGIN-RELATED"/>
    <property type="match status" value="1"/>
</dbReference>
<sequence length="98" mass="10965">MSNAIKVVAILLAKPGKGEALKNALLACVPDSRNEPGCLFYHLHVDRADPQRFVFMEGWTDQAAIDFHQKTDHYQKMAAAAADLVEHREVLYLDEVSL</sequence>
<dbReference type="PROSITE" id="PS51725">
    <property type="entry name" value="ABM"/>
    <property type="match status" value="1"/>
</dbReference>
<evidence type="ECO:0000313" key="3">
    <source>
        <dbReference type="Proteomes" id="UP000215788"/>
    </source>
</evidence>
<keyword evidence="2" id="KW-0503">Monooxygenase</keyword>
<dbReference type="Proteomes" id="UP000215788">
    <property type="component" value="Unassembled WGS sequence"/>
</dbReference>
<dbReference type="GO" id="GO:0004497">
    <property type="term" value="F:monooxygenase activity"/>
    <property type="evidence" value="ECO:0007669"/>
    <property type="project" value="UniProtKB-KW"/>
</dbReference>
<dbReference type="PANTHER" id="PTHR33336:SF3">
    <property type="entry name" value="ABM DOMAIN-CONTAINING PROTEIN"/>
    <property type="match status" value="1"/>
</dbReference>
<dbReference type="AlphaFoldDB" id="A0A266NA86"/>
<dbReference type="SUPFAM" id="SSF54909">
    <property type="entry name" value="Dimeric alpha+beta barrel"/>
    <property type="match status" value="1"/>
</dbReference>
<proteinExistence type="predicted"/>
<reference evidence="2 3" key="1">
    <citation type="submission" date="2017-08" db="EMBL/GenBank/DDBJ databases">
        <title>Genomic and metabolic characterisation of spoilage-associated Pseudomonas species.</title>
        <authorList>
            <person name="Stanborough T."/>
            <person name="Fegan N."/>
            <person name="Powell S.M."/>
            <person name="Singh T."/>
            <person name="Tamplin M.L."/>
            <person name="Chandry P.S."/>
        </authorList>
    </citation>
    <scope>NUCLEOTIDE SEQUENCE [LARGE SCALE GENOMIC DNA]</scope>
    <source>
        <strain evidence="2 3">L1802</strain>
    </source>
</reference>
<dbReference type="OrthoDB" id="9812192at2"/>
<evidence type="ECO:0000259" key="1">
    <source>
        <dbReference type="PROSITE" id="PS51725"/>
    </source>
</evidence>
<feature type="domain" description="ABM" evidence="1">
    <location>
        <begin position="5"/>
        <end position="93"/>
    </location>
</feature>
<dbReference type="Gene3D" id="3.30.70.100">
    <property type="match status" value="1"/>
</dbReference>
<organism evidence="2 3">
    <name type="scientific">Pseudomonas lundensis</name>
    <dbReference type="NCBI Taxonomy" id="86185"/>
    <lineage>
        <taxon>Bacteria</taxon>
        <taxon>Pseudomonadati</taxon>
        <taxon>Pseudomonadota</taxon>
        <taxon>Gammaproteobacteria</taxon>
        <taxon>Pseudomonadales</taxon>
        <taxon>Pseudomonadaceae</taxon>
        <taxon>Pseudomonas</taxon>
    </lineage>
</organism>
<protein>
    <submittedName>
        <fullName evidence="2">Antibiotic biosynthesis monooxygenase</fullName>
    </submittedName>
</protein>
<keyword evidence="2" id="KW-0560">Oxidoreductase</keyword>
<dbReference type="GO" id="GO:0005829">
    <property type="term" value="C:cytosol"/>
    <property type="evidence" value="ECO:0007669"/>
    <property type="project" value="TreeGrafter"/>
</dbReference>
<dbReference type="Pfam" id="PF03992">
    <property type="entry name" value="ABM"/>
    <property type="match status" value="1"/>
</dbReference>
<dbReference type="RefSeq" id="WP_094993575.1">
    <property type="nucleotide sequence ID" value="NZ_NQKI01000015.1"/>
</dbReference>